<gene>
    <name evidence="1" type="ORF">RC74_07335</name>
</gene>
<sequence>MRDTIGDAYRAFFEKISYCTTINDSNRARGPIHPIWQAVQERVESGLLASVRNGDNELASLVEAALKDLRNP</sequence>
<dbReference type="EMBL" id="CP014327">
    <property type="protein sequence ID" value="AML51107.1"/>
    <property type="molecule type" value="Genomic_DNA"/>
</dbReference>
<reference evidence="1 2" key="1">
    <citation type="submission" date="2016-02" db="EMBL/GenBank/DDBJ databases">
        <title>Complete genome sequence of Halocynthiibacter arcticus PAMC 20958t from arctic marine sediment.</title>
        <authorList>
            <person name="Lee Y.M."/>
            <person name="Baek K."/>
            <person name="Lee H.K."/>
            <person name="Shin S.C."/>
        </authorList>
    </citation>
    <scope>NUCLEOTIDE SEQUENCE [LARGE SCALE GENOMIC DNA]</scope>
    <source>
        <strain evidence="1">PAMC 20958</strain>
    </source>
</reference>
<dbReference type="KEGG" id="hat:RC74_07335"/>
<proteinExistence type="predicted"/>
<evidence type="ECO:0000313" key="1">
    <source>
        <dbReference type="EMBL" id="AML51107.1"/>
    </source>
</evidence>
<dbReference type="Proteomes" id="UP000070371">
    <property type="component" value="Chromosome"/>
</dbReference>
<evidence type="ECO:0000313" key="2">
    <source>
        <dbReference type="Proteomes" id="UP000070371"/>
    </source>
</evidence>
<dbReference type="RefSeq" id="WP_039003220.1">
    <property type="nucleotide sequence ID" value="NZ_CP014327.1"/>
</dbReference>
<name>A0A126UYY8_9RHOB</name>
<dbReference type="OrthoDB" id="7605048at2"/>
<protein>
    <submittedName>
        <fullName evidence="1">Uncharacterized protein</fullName>
    </submittedName>
</protein>
<organism evidence="1 2">
    <name type="scientific">Falsihalocynthiibacter arcticus</name>
    <dbReference type="NCBI Taxonomy" id="1579316"/>
    <lineage>
        <taxon>Bacteria</taxon>
        <taxon>Pseudomonadati</taxon>
        <taxon>Pseudomonadota</taxon>
        <taxon>Alphaproteobacteria</taxon>
        <taxon>Rhodobacterales</taxon>
        <taxon>Roseobacteraceae</taxon>
        <taxon>Falsihalocynthiibacter</taxon>
    </lineage>
</organism>
<dbReference type="AlphaFoldDB" id="A0A126UYY8"/>
<keyword evidence="2" id="KW-1185">Reference proteome</keyword>
<accession>A0A126UYY8</accession>